<dbReference type="Proteomes" id="UP000799444">
    <property type="component" value="Unassembled WGS sequence"/>
</dbReference>
<sequence length="150" mass="15326">MLNTLLPLFILPLAATAQWNEQVASAVSTYIASLTAAPAYSSVQSVLQTGIDQRVLSAIGEDASALFTATPTYFSLLPSGVQDFFVSVQTEEVRISESVVSSLSSESAARASATTPSKGGAGRTGGGLDGWELKLYGVVLGVGAAGLLAI</sequence>
<organism evidence="2 3">
    <name type="scientific">Polyplosphaeria fusca</name>
    <dbReference type="NCBI Taxonomy" id="682080"/>
    <lineage>
        <taxon>Eukaryota</taxon>
        <taxon>Fungi</taxon>
        <taxon>Dikarya</taxon>
        <taxon>Ascomycota</taxon>
        <taxon>Pezizomycotina</taxon>
        <taxon>Dothideomycetes</taxon>
        <taxon>Pleosporomycetidae</taxon>
        <taxon>Pleosporales</taxon>
        <taxon>Tetraplosphaeriaceae</taxon>
        <taxon>Polyplosphaeria</taxon>
    </lineage>
</organism>
<name>A0A9P4QHQ7_9PLEO</name>
<keyword evidence="1" id="KW-0732">Signal</keyword>
<proteinExistence type="predicted"/>
<gene>
    <name evidence="2" type="ORF">EJ04DRAFT_570309</name>
</gene>
<protein>
    <submittedName>
        <fullName evidence="2">Uncharacterized protein</fullName>
    </submittedName>
</protein>
<dbReference type="EMBL" id="ML996327">
    <property type="protein sequence ID" value="KAF2727517.1"/>
    <property type="molecule type" value="Genomic_DNA"/>
</dbReference>
<evidence type="ECO:0000256" key="1">
    <source>
        <dbReference type="SAM" id="SignalP"/>
    </source>
</evidence>
<feature type="signal peptide" evidence="1">
    <location>
        <begin position="1"/>
        <end position="17"/>
    </location>
</feature>
<keyword evidence="3" id="KW-1185">Reference proteome</keyword>
<dbReference type="OrthoDB" id="5419608at2759"/>
<evidence type="ECO:0000313" key="2">
    <source>
        <dbReference type="EMBL" id="KAF2727517.1"/>
    </source>
</evidence>
<feature type="chain" id="PRO_5040110233" evidence="1">
    <location>
        <begin position="18"/>
        <end position="150"/>
    </location>
</feature>
<accession>A0A9P4QHQ7</accession>
<reference evidence="2" key="1">
    <citation type="journal article" date="2020" name="Stud. Mycol.">
        <title>101 Dothideomycetes genomes: a test case for predicting lifestyles and emergence of pathogens.</title>
        <authorList>
            <person name="Haridas S."/>
            <person name="Albert R."/>
            <person name="Binder M."/>
            <person name="Bloem J."/>
            <person name="Labutti K."/>
            <person name="Salamov A."/>
            <person name="Andreopoulos B."/>
            <person name="Baker S."/>
            <person name="Barry K."/>
            <person name="Bills G."/>
            <person name="Bluhm B."/>
            <person name="Cannon C."/>
            <person name="Castanera R."/>
            <person name="Culley D."/>
            <person name="Daum C."/>
            <person name="Ezra D."/>
            <person name="Gonzalez J."/>
            <person name="Henrissat B."/>
            <person name="Kuo A."/>
            <person name="Liang C."/>
            <person name="Lipzen A."/>
            <person name="Lutzoni F."/>
            <person name="Magnuson J."/>
            <person name="Mondo S."/>
            <person name="Nolan M."/>
            <person name="Ohm R."/>
            <person name="Pangilinan J."/>
            <person name="Park H.-J."/>
            <person name="Ramirez L."/>
            <person name="Alfaro M."/>
            <person name="Sun H."/>
            <person name="Tritt A."/>
            <person name="Yoshinaga Y."/>
            <person name="Zwiers L.-H."/>
            <person name="Turgeon B."/>
            <person name="Goodwin S."/>
            <person name="Spatafora J."/>
            <person name="Crous P."/>
            <person name="Grigoriev I."/>
        </authorList>
    </citation>
    <scope>NUCLEOTIDE SEQUENCE</scope>
    <source>
        <strain evidence="2">CBS 125425</strain>
    </source>
</reference>
<comment type="caution">
    <text evidence="2">The sequence shown here is derived from an EMBL/GenBank/DDBJ whole genome shotgun (WGS) entry which is preliminary data.</text>
</comment>
<dbReference type="AlphaFoldDB" id="A0A9P4QHQ7"/>
<evidence type="ECO:0000313" key="3">
    <source>
        <dbReference type="Proteomes" id="UP000799444"/>
    </source>
</evidence>